<dbReference type="InterPro" id="IPR015943">
    <property type="entry name" value="WD40/YVTN_repeat-like_dom_sf"/>
</dbReference>
<dbReference type="Gene3D" id="2.130.10.10">
    <property type="entry name" value="YVTN repeat-like/Quinoprotein amine dehydrogenase"/>
    <property type="match status" value="2"/>
</dbReference>
<evidence type="ECO:0000256" key="1">
    <source>
        <dbReference type="ARBA" id="ARBA00004123"/>
    </source>
</evidence>
<gene>
    <name evidence="9" type="ORF">GQ43DRAFT_370630</name>
</gene>
<sequence>MAHPYQCILASNAGSLDEFNWTLIGASGPKLVVQSCSGARSTWPKEKEEIAENGQGDEPNGPPGKRLKLSPPEEKAPNFSTMVMSNDSQYLVAITGEDKCIRVFQIDSDCQLQQLSQRCMPRRPSAITLTSDDSTILVADKFGDVYALPLLPSPGEERNAIPTAEPSEAVTEKKFTPAASVLTVHSGRNRKVLEEQMKQAASLPPKPKETMKFKHDLLLGHVSMLTDVIYTTVESPVEGGKPRGYILTSDRDEHIRLSRGPPQAHIIEGFCHGHEQFVSRLCLTKSGLLVSGGGDTDLFVWDWLNSRFLETLSIRDPVFDFLKTNKFESNLPDDKAHFNIAVSGIWNLPNKDSEFDEILVACEGIPALFHFKVTGGKAASSLSHVIAVNANALGVAFIQPRESALQMIVSVDNVHKPASTTELRDEEHASRLQYFSYSQAGGWSSQAGYHKQESDSEVGMEGARKGGDEKAARDILYNVEVLRKRPGAED</sequence>
<accession>A0A9P4MT70</accession>
<evidence type="ECO:0000256" key="5">
    <source>
        <dbReference type="ARBA" id="ARBA00023242"/>
    </source>
</evidence>
<protein>
    <submittedName>
        <fullName evidence="9">tRNA methyltransferas-like protein</fullName>
    </submittedName>
</protein>
<dbReference type="InterPro" id="IPR028884">
    <property type="entry name" value="Trm82"/>
</dbReference>
<keyword evidence="2 6" id="KW-0853">WD repeat</keyword>
<dbReference type="GO" id="GO:0043527">
    <property type="term" value="C:tRNA methyltransferase complex"/>
    <property type="evidence" value="ECO:0007669"/>
    <property type="project" value="TreeGrafter"/>
</dbReference>
<comment type="subcellular location">
    <subcellularLocation>
        <location evidence="1 6">Nucleus</location>
    </subcellularLocation>
</comment>
<feature type="region of interest" description="Disordered" evidence="8">
    <location>
        <begin position="44"/>
        <end position="77"/>
    </location>
</feature>
<dbReference type="OrthoDB" id="339900at2759"/>
<dbReference type="InterPro" id="IPR001680">
    <property type="entry name" value="WD40_rpt"/>
</dbReference>
<evidence type="ECO:0000256" key="8">
    <source>
        <dbReference type="SAM" id="MobiDB-lite"/>
    </source>
</evidence>
<dbReference type="Proteomes" id="UP000799536">
    <property type="component" value="Unassembled WGS sequence"/>
</dbReference>
<evidence type="ECO:0000256" key="3">
    <source>
        <dbReference type="ARBA" id="ARBA00022694"/>
    </source>
</evidence>
<dbReference type="GO" id="GO:0005634">
    <property type="term" value="C:nucleus"/>
    <property type="evidence" value="ECO:0007669"/>
    <property type="project" value="UniProtKB-SubCell"/>
</dbReference>
<proteinExistence type="inferred from homology"/>
<dbReference type="EMBL" id="ML993962">
    <property type="protein sequence ID" value="KAF2201772.1"/>
    <property type="molecule type" value="Genomic_DNA"/>
</dbReference>
<dbReference type="GO" id="GO:0005829">
    <property type="term" value="C:cytosol"/>
    <property type="evidence" value="ECO:0007669"/>
    <property type="project" value="TreeGrafter"/>
</dbReference>
<dbReference type="PANTHER" id="PTHR16288">
    <property type="entry name" value="WD40 REPEAT PROTEIN 4"/>
    <property type="match status" value="1"/>
</dbReference>
<dbReference type="InterPro" id="IPR036322">
    <property type="entry name" value="WD40_repeat_dom_sf"/>
</dbReference>
<evidence type="ECO:0000313" key="10">
    <source>
        <dbReference type="Proteomes" id="UP000799536"/>
    </source>
</evidence>
<evidence type="ECO:0000256" key="4">
    <source>
        <dbReference type="ARBA" id="ARBA00022737"/>
    </source>
</evidence>
<keyword evidence="10" id="KW-1185">Reference proteome</keyword>
<comment type="pathway">
    <text evidence="6">tRNA modification; N(7)-methylguanine-tRNA biosynthesis.</text>
</comment>
<comment type="function">
    <text evidence="6">Required for the formation of N(7)-methylguanine at position 46 (m7G46) in tRNA. In the complex, it is required to stabilize and induce conformational changes of the catalytic subunit.</text>
</comment>
<keyword evidence="3 6" id="KW-0819">tRNA processing</keyword>
<dbReference type="HAMAP" id="MF_03056">
    <property type="entry name" value="TRM82"/>
    <property type="match status" value="1"/>
</dbReference>
<keyword evidence="4 6" id="KW-0677">Repeat</keyword>
<feature type="region of interest" description="Disordered" evidence="8">
    <location>
        <begin position="444"/>
        <end position="469"/>
    </location>
</feature>
<evidence type="ECO:0000313" key="9">
    <source>
        <dbReference type="EMBL" id="KAF2201772.1"/>
    </source>
</evidence>
<name>A0A9P4MT70_9PLEO</name>
<keyword evidence="5 6" id="KW-0539">Nucleus</keyword>
<dbReference type="AlphaFoldDB" id="A0A9P4MT70"/>
<evidence type="ECO:0000256" key="7">
    <source>
        <dbReference type="PROSITE-ProRule" id="PRU00221"/>
    </source>
</evidence>
<dbReference type="PROSITE" id="PS50082">
    <property type="entry name" value="WD_REPEATS_2"/>
    <property type="match status" value="1"/>
</dbReference>
<comment type="caution">
    <text evidence="9">The sequence shown here is derived from an EMBL/GenBank/DDBJ whole genome shotgun (WGS) entry which is preliminary data.</text>
</comment>
<evidence type="ECO:0000256" key="2">
    <source>
        <dbReference type="ARBA" id="ARBA00022574"/>
    </source>
</evidence>
<feature type="repeat" description="WD" evidence="7">
    <location>
        <begin position="271"/>
        <end position="311"/>
    </location>
</feature>
<comment type="similarity">
    <text evidence="6">Belongs to the WD repeat TRM82 family.</text>
</comment>
<dbReference type="SUPFAM" id="SSF50978">
    <property type="entry name" value="WD40 repeat-like"/>
    <property type="match status" value="1"/>
</dbReference>
<organism evidence="9 10">
    <name type="scientific">Delitschia confertaspora ATCC 74209</name>
    <dbReference type="NCBI Taxonomy" id="1513339"/>
    <lineage>
        <taxon>Eukaryota</taxon>
        <taxon>Fungi</taxon>
        <taxon>Dikarya</taxon>
        <taxon>Ascomycota</taxon>
        <taxon>Pezizomycotina</taxon>
        <taxon>Dothideomycetes</taxon>
        <taxon>Pleosporomycetidae</taxon>
        <taxon>Pleosporales</taxon>
        <taxon>Delitschiaceae</taxon>
        <taxon>Delitschia</taxon>
    </lineage>
</organism>
<evidence type="ECO:0000256" key="6">
    <source>
        <dbReference type="HAMAP-Rule" id="MF_03056"/>
    </source>
</evidence>
<dbReference type="GO" id="GO:0106004">
    <property type="term" value="P:tRNA (guanine-N7)-methylation"/>
    <property type="evidence" value="ECO:0007669"/>
    <property type="project" value="UniProtKB-UniRule"/>
</dbReference>
<reference evidence="9" key="1">
    <citation type="journal article" date="2020" name="Stud. Mycol.">
        <title>101 Dothideomycetes genomes: a test case for predicting lifestyles and emergence of pathogens.</title>
        <authorList>
            <person name="Haridas S."/>
            <person name="Albert R."/>
            <person name="Binder M."/>
            <person name="Bloem J."/>
            <person name="Labutti K."/>
            <person name="Salamov A."/>
            <person name="Andreopoulos B."/>
            <person name="Baker S."/>
            <person name="Barry K."/>
            <person name="Bills G."/>
            <person name="Bluhm B."/>
            <person name="Cannon C."/>
            <person name="Castanera R."/>
            <person name="Culley D."/>
            <person name="Daum C."/>
            <person name="Ezra D."/>
            <person name="Gonzalez J."/>
            <person name="Henrissat B."/>
            <person name="Kuo A."/>
            <person name="Liang C."/>
            <person name="Lipzen A."/>
            <person name="Lutzoni F."/>
            <person name="Magnuson J."/>
            <person name="Mondo S."/>
            <person name="Nolan M."/>
            <person name="Ohm R."/>
            <person name="Pangilinan J."/>
            <person name="Park H.-J."/>
            <person name="Ramirez L."/>
            <person name="Alfaro M."/>
            <person name="Sun H."/>
            <person name="Tritt A."/>
            <person name="Yoshinaga Y."/>
            <person name="Zwiers L.-H."/>
            <person name="Turgeon B."/>
            <person name="Goodwin S."/>
            <person name="Spatafora J."/>
            <person name="Crous P."/>
            <person name="Grigoriev I."/>
        </authorList>
    </citation>
    <scope>NUCLEOTIDE SEQUENCE</scope>
    <source>
        <strain evidence="9">ATCC 74209</strain>
    </source>
</reference>
<dbReference type="PANTHER" id="PTHR16288:SF0">
    <property type="entry name" value="TRNA (GUANINE-N(7)-)-METHYLTRANSFERASE NON-CATALYTIC SUBUNIT WDR4"/>
    <property type="match status" value="1"/>
</dbReference>